<reference evidence="7" key="1">
    <citation type="submission" date="2021-04" db="EMBL/GenBank/DDBJ databases">
        <title>Dactylosporangium aurantiacum NRRL B-8018 full assembly.</title>
        <authorList>
            <person name="Hartkoorn R.C."/>
            <person name="Beaudoing E."/>
            <person name="Hot D."/>
        </authorList>
    </citation>
    <scope>NUCLEOTIDE SEQUENCE</scope>
    <source>
        <strain evidence="7">NRRL B-8018</strain>
    </source>
</reference>
<dbReference type="InterPro" id="IPR036195">
    <property type="entry name" value="AbfB_ABD_sf"/>
</dbReference>
<evidence type="ECO:0000256" key="3">
    <source>
        <dbReference type="ARBA" id="ARBA00023163"/>
    </source>
</evidence>
<keyword evidence="3" id="KW-0804">Transcription</keyword>
<dbReference type="Gene3D" id="1.10.1740.10">
    <property type="match status" value="1"/>
</dbReference>
<evidence type="ECO:0000313" key="7">
    <source>
        <dbReference type="EMBL" id="UWZ51399.1"/>
    </source>
</evidence>
<dbReference type="Proteomes" id="UP001058003">
    <property type="component" value="Chromosome"/>
</dbReference>
<feature type="domain" description="Alpha-L-arabinofuranosidase B arabinose-binding" evidence="6">
    <location>
        <begin position="395"/>
        <end position="527"/>
    </location>
</feature>
<dbReference type="InterPro" id="IPR007934">
    <property type="entry name" value="AbfB_ABD"/>
</dbReference>
<keyword evidence="1" id="KW-0805">Transcription regulation</keyword>
<name>A0A9Q9MCW2_9ACTN</name>
<dbReference type="Pfam" id="PF05270">
    <property type="entry name" value="AbfB"/>
    <property type="match status" value="1"/>
</dbReference>
<dbReference type="InterPro" id="IPR036388">
    <property type="entry name" value="WH-like_DNA-bd_sf"/>
</dbReference>
<sequence>MRGSGTIDTGVVTAAQTGDRQALDELVSSSVPLVYTIVRRALSGDPDADDVVQDTLLRAVRQLPALQHPESFRPWLAAIAVHQVSTHLHRRAAAAQRATTLDEAAEVPDADAEFEDLTMLRLELSAQRHQVTQASQWLDPDDRALLSLWWLEVAGELTRAELAEALQVSVAHAGVRLQRMRQQLDVGRSLVAALQARPRCPVLDGMVAEWDGVPSPLWRKRLSRHTRDCPVCGRAGHGLIAAERLLVGVALLPVPVGLAAALLGKTAPAAAALAGTVGATGASGVTGGITGGLAAGGNVGLISQIVQALAAHPVAATIAAGTLVAGAAVTVTTLPSSPPEPRTGIAAAPTPSAPSPVQRGSAPPPVAVTTPAATSASAAPSTPATVAIAPGRSVSLESAAQPGGYVTTADGLGVLVPLGPGSAEAARRQATFAVVTGLANGACYTFRAQNGQYLRHASWRFRLDPDQGTALFRGDATFCVKPGAAADTIRLEAANYPGWFLRPRANGQLWVDQTDNSAAFAAGSSFRSRPALAG</sequence>
<dbReference type="InterPro" id="IPR007627">
    <property type="entry name" value="RNA_pol_sigma70_r2"/>
</dbReference>
<evidence type="ECO:0000256" key="1">
    <source>
        <dbReference type="ARBA" id="ARBA00023015"/>
    </source>
</evidence>
<dbReference type="GO" id="GO:0046373">
    <property type="term" value="P:L-arabinose metabolic process"/>
    <property type="evidence" value="ECO:0007669"/>
    <property type="project" value="InterPro"/>
</dbReference>
<evidence type="ECO:0000313" key="8">
    <source>
        <dbReference type="Proteomes" id="UP001058003"/>
    </source>
</evidence>
<dbReference type="EMBL" id="CP073767">
    <property type="protein sequence ID" value="UWZ51399.1"/>
    <property type="molecule type" value="Genomic_DNA"/>
</dbReference>
<dbReference type="Gene3D" id="2.80.10.50">
    <property type="match status" value="1"/>
</dbReference>
<keyword evidence="8" id="KW-1185">Reference proteome</keyword>
<dbReference type="RefSeq" id="WP_033364470.1">
    <property type="nucleotide sequence ID" value="NZ_CP073767.1"/>
</dbReference>
<dbReference type="Gene3D" id="1.10.10.10">
    <property type="entry name" value="Winged helix-like DNA-binding domain superfamily/Winged helix DNA-binding domain"/>
    <property type="match status" value="1"/>
</dbReference>
<dbReference type="KEGG" id="daur:Daura_32195"/>
<evidence type="ECO:0000256" key="4">
    <source>
        <dbReference type="SAM" id="MobiDB-lite"/>
    </source>
</evidence>
<dbReference type="GO" id="GO:0006352">
    <property type="term" value="P:DNA-templated transcription initiation"/>
    <property type="evidence" value="ECO:0007669"/>
    <property type="project" value="InterPro"/>
</dbReference>
<evidence type="ECO:0000259" key="5">
    <source>
        <dbReference type="Pfam" id="PF04542"/>
    </source>
</evidence>
<dbReference type="GO" id="GO:0046556">
    <property type="term" value="F:alpha-L-arabinofuranosidase activity"/>
    <property type="evidence" value="ECO:0007669"/>
    <property type="project" value="InterPro"/>
</dbReference>
<dbReference type="CDD" id="cd23399">
    <property type="entry name" value="beta-trefoil_ABD_ABFB"/>
    <property type="match status" value="1"/>
</dbReference>
<feature type="compositionally biased region" description="Low complexity" evidence="4">
    <location>
        <begin position="367"/>
        <end position="382"/>
    </location>
</feature>
<dbReference type="SUPFAM" id="SSF110221">
    <property type="entry name" value="AbfB domain"/>
    <property type="match status" value="1"/>
</dbReference>
<proteinExistence type="predicted"/>
<dbReference type="NCBIfam" id="TIGR02937">
    <property type="entry name" value="sigma70-ECF"/>
    <property type="match status" value="1"/>
</dbReference>
<dbReference type="OrthoDB" id="8611574at2"/>
<dbReference type="SUPFAM" id="SSF88946">
    <property type="entry name" value="Sigma2 domain of RNA polymerase sigma factors"/>
    <property type="match status" value="1"/>
</dbReference>
<accession>A0A9Q9MCW2</accession>
<keyword evidence="2" id="KW-0731">Sigma factor</keyword>
<protein>
    <submittedName>
        <fullName evidence="7">Sigma-70 family RNA polymerase sigma factor</fullName>
    </submittedName>
</protein>
<gene>
    <name evidence="7" type="ORF">Daura_32195</name>
</gene>
<feature type="domain" description="RNA polymerase sigma-70 region 2" evidence="5">
    <location>
        <begin position="26"/>
        <end position="92"/>
    </location>
</feature>
<evidence type="ECO:0000256" key="2">
    <source>
        <dbReference type="ARBA" id="ARBA00023082"/>
    </source>
</evidence>
<dbReference type="PANTHER" id="PTHR43133:SF51">
    <property type="entry name" value="RNA POLYMERASE SIGMA FACTOR"/>
    <property type="match status" value="1"/>
</dbReference>
<dbReference type="InterPro" id="IPR039425">
    <property type="entry name" value="RNA_pol_sigma-70-like"/>
</dbReference>
<dbReference type="PANTHER" id="PTHR43133">
    <property type="entry name" value="RNA POLYMERASE ECF-TYPE SIGMA FACTO"/>
    <property type="match status" value="1"/>
</dbReference>
<evidence type="ECO:0000259" key="6">
    <source>
        <dbReference type="Pfam" id="PF05270"/>
    </source>
</evidence>
<dbReference type="InterPro" id="IPR014284">
    <property type="entry name" value="RNA_pol_sigma-70_dom"/>
</dbReference>
<dbReference type="InterPro" id="IPR013325">
    <property type="entry name" value="RNA_pol_sigma_r2"/>
</dbReference>
<organism evidence="7 8">
    <name type="scientific">Dactylosporangium aurantiacum</name>
    <dbReference type="NCBI Taxonomy" id="35754"/>
    <lineage>
        <taxon>Bacteria</taxon>
        <taxon>Bacillati</taxon>
        <taxon>Actinomycetota</taxon>
        <taxon>Actinomycetes</taxon>
        <taxon>Micromonosporales</taxon>
        <taxon>Micromonosporaceae</taxon>
        <taxon>Dactylosporangium</taxon>
    </lineage>
</organism>
<dbReference type="AlphaFoldDB" id="A0A9Q9MCW2"/>
<dbReference type="GO" id="GO:0016987">
    <property type="term" value="F:sigma factor activity"/>
    <property type="evidence" value="ECO:0007669"/>
    <property type="project" value="UniProtKB-KW"/>
</dbReference>
<feature type="region of interest" description="Disordered" evidence="4">
    <location>
        <begin position="334"/>
        <end position="382"/>
    </location>
</feature>
<dbReference type="Pfam" id="PF04542">
    <property type="entry name" value="Sigma70_r2"/>
    <property type="match status" value="1"/>
</dbReference>